<gene>
    <name evidence="1" type="ORF">SAMN05216260_13528</name>
</gene>
<protein>
    <submittedName>
        <fullName evidence="1">Uncharacterized protein</fullName>
    </submittedName>
</protein>
<sequence length="254" mass="28009">MTPAHAATTRPVVDVDSPTTWPGPLADLIYKIAEEAELDEPELYVELELEDREAQILDLLRGHLLRAQHCTRLLDHEADAIRAHGLRLLDAALVDDRLNQAHERGYLTDAEREALRSQSMVAPGRPRMGSREGQVCLTLSTEATTHNIGGAWRLLSFWGGEAIYWQHCDDPAGVAQRLRCLGRPALVTAYVDLASSGRHLVFKSVVHTFVGKAIGYAPANADVLYRNAIPPQHVESIAFPGDPAYDRLWGLPTA</sequence>
<reference evidence="1 2" key="1">
    <citation type="submission" date="2016-10" db="EMBL/GenBank/DDBJ databases">
        <authorList>
            <person name="de Groot N.N."/>
        </authorList>
    </citation>
    <scope>NUCLEOTIDE SEQUENCE [LARGE SCALE GENOMIC DNA]</scope>
    <source>
        <strain evidence="1 2">CGMCC 4.1859</strain>
    </source>
</reference>
<name>A0A1G7Y0D5_9ACTN</name>
<accession>A0A1G7Y0D5</accession>
<dbReference type="AlphaFoldDB" id="A0A1G7Y0D5"/>
<proteinExistence type="predicted"/>
<dbReference type="EMBL" id="FNAX01000035">
    <property type="protein sequence ID" value="SDG89857.1"/>
    <property type="molecule type" value="Genomic_DNA"/>
</dbReference>
<dbReference type="Proteomes" id="UP000198614">
    <property type="component" value="Unassembled WGS sequence"/>
</dbReference>
<organism evidence="1 2">
    <name type="scientific">Streptomyces griseoaurantiacus</name>
    <dbReference type="NCBI Taxonomy" id="68213"/>
    <lineage>
        <taxon>Bacteria</taxon>
        <taxon>Bacillati</taxon>
        <taxon>Actinomycetota</taxon>
        <taxon>Actinomycetes</taxon>
        <taxon>Kitasatosporales</taxon>
        <taxon>Streptomycetaceae</taxon>
        <taxon>Streptomyces</taxon>
        <taxon>Streptomyces aurantiacus group</taxon>
    </lineage>
</organism>
<evidence type="ECO:0000313" key="1">
    <source>
        <dbReference type="EMBL" id="SDG89857.1"/>
    </source>
</evidence>
<evidence type="ECO:0000313" key="2">
    <source>
        <dbReference type="Proteomes" id="UP000198614"/>
    </source>
</evidence>